<comment type="caution">
    <text evidence="6">The sequence shown here is derived from an EMBL/GenBank/DDBJ whole genome shotgun (WGS) entry which is preliminary data.</text>
</comment>
<evidence type="ECO:0000256" key="2">
    <source>
        <dbReference type="ARBA" id="ARBA00023125"/>
    </source>
</evidence>
<dbReference type="SUPFAM" id="SSF46689">
    <property type="entry name" value="Homeodomain-like"/>
    <property type="match status" value="1"/>
</dbReference>
<dbReference type="InterPro" id="IPR050109">
    <property type="entry name" value="HTH-type_TetR-like_transc_reg"/>
</dbReference>
<proteinExistence type="predicted"/>
<gene>
    <name evidence="6" type="ORF">ACFFH7_02590</name>
</gene>
<protein>
    <submittedName>
        <fullName evidence="6">TetR/AcrR family transcriptional regulator</fullName>
    </submittedName>
</protein>
<accession>A0ABV6MJN8</accession>
<feature type="DNA-binding region" description="H-T-H motif" evidence="4">
    <location>
        <begin position="32"/>
        <end position="51"/>
    </location>
</feature>
<organism evidence="6 7">
    <name type="scientific">Kutzneria chonburiensis</name>
    <dbReference type="NCBI Taxonomy" id="1483604"/>
    <lineage>
        <taxon>Bacteria</taxon>
        <taxon>Bacillati</taxon>
        <taxon>Actinomycetota</taxon>
        <taxon>Actinomycetes</taxon>
        <taxon>Pseudonocardiales</taxon>
        <taxon>Pseudonocardiaceae</taxon>
        <taxon>Kutzneria</taxon>
    </lineage>
</organism>
<keyword evidence="3" id="KW-0804">Transcription</keyword>
<feature type="domain" description="HTH tetR-type" evidence="5">
    <location>
        <begin position="9"/>
        <end position="69"/>
    </location>
</feature>
<dbReference type="PANTHER" id="PTHR30055">
    <property type="entry name" value="HTH-TYPE TRANSCRIPTIONAL REGULATOR RUTR"/>
    <property type="match status" value="1"/>
</dbReference>
<dbReference type="SUPFAM" id="SSF48498">
    <property type="entry name" value="Tetracyclin repressor-like, C-terminal domain"/>
    <property type="match status" value="1"/>
</dbReference>
<evidence type="ECO:0000313" key="7">
    <source>
        <dbReference type="Proteomes" id="UP001589810"/>
    </source>
</evidence>
<dbReference type="EMBL" id="JBHLUD010000001">
    <property type="protein sequence ID" value="MFC0540347.1"/>
    <property type="molecule type" value="Genomic_DNA"/>
</dbReference>
<evidence type="ECO:0000256" key="4">
    <source>
        <dbReference type="PROSITE-ProRule" id="PRU00335"/>
    </source>
</evidence>
<dbReference type="InterPro" id="IPR011075">
    <property type="entry name" value="TetR_C"/>
</dbReference>
<dbReference type="PRINTS" id="PR00455">
    <property type="entry name" value="HTHTETR"/>
</dbReference>
<dbReference type="Proteomes" id="UP001589810">
    <property type="component" value="Unassembled WGS sequence"/>
</dbReference>
<evidence type="ECO:0000256" key="3">
    <source>
        <dbReference type="ARBA" id="ARBA00023163"/>
    </source>
</evidence>
<keyword evidence="1" id="KW-0805">Transcription regulation</keyword>
<dbReference type="Gene3D" id="1.10.357.10">
    <property type="entry name" value="Tetracycline Repressor, domain 2"/>
    <property type="match status" value="1"/>
</dbReference>
<keyword evidence="7" id="KW-1185">Reference proteome</keyword>
<dbReference type="RefSeq" id="WP_273939122.1">
    <property type="nucleotide sequence ID" value="NZ_CP097263.1"/>
</dbReference>
<keyword evidence="2 4" id="KW-0238">DNA-binding</keyword>
<dbReference type="InterPro" id="IPR001647">
    <property type="entry name" value="HTH_TetR"/>
</dbReference>
<dbReference type="Gene3D" id="1.10.10.60">
    <property type="entry name" value="Homeodomain-like"/>
    <property type="match status" value="1"/>
</dbReference>
<sequence length="197" mass="21323">MAQVRRRGAVLEQAILRAAADELTESGYAGLTMDRVAQRAGTNKNAIYRRWPNRAALGVAAYKLLVETRLGPPDTGDLRTDVLTVLRQMNADVGTPKADVIRGLLAATAEDPDLLPQLLELVGDGGASMWLTILQRAVDRGQAAPESLHPRVATVAVTLLRNEYASHGLRPVGDDVLVEIVDRVYLPLTARPTAERT</sequence>
<dbReference type="Pfam" id="PF00440">
    <property type="entry name" value="TetR_N"/>
    <property type="match status" value="1"/>
</dbReference>
<dbReference type="PROSITE" id="PS50977">
    <property type="entry name" value="HTH_TETR_2"/>
    <property type="match status" value="1"/>
</dbReference>
<dbReference type="Pfam" id="PF16859">
    <property type="entry name" value="TetR_C_11"/>
    <property type="match status" value="1"/>
</dbReference>
<reference evidence="6 7" key="1">
    <citation type="submission" date="2024-09" db="EMBL/GenBank/DDBJ databases">
        <authorList>
            <person name="Sun Q."/>
            <person name="Mori K."/>
        </authorList>
    </citation>
    <scope>NUCLEOTIDE SEQUENCE [LARGE SCALE GENOMIC DNA]</scope>
    <source>
        <strain evidence="6 7">TBRC 1432</strain>
    </source>
</reference>
<evidence type="ECO:0000256" key="1">
    <source>
        <dbReference type="ARBA" id="ARBA00023015"/>
    </source>
</evidence>
<evidence type="ECO:0000259" key="5">
    <source>
        <dbReference type="PROSITE" id="PS50977"/>
    </source>
</evidence>
<dbReference type="InterPro" id="IPR036271">
    <property type="entry name" value="Tet_transcr_reg_TetR-rel_C_sf"/>
</dbReference>
<evidence type="ECO:0000313" key="6">
    <source>
        <dbReference type="EMBL" id="MFC0540347.1"/>
    </source>
</evidence>
<dbReference type="PANTHER" id="PTHR30055:SF148">
    <property type="entry name" value="TETR-FAMILY TRANSCRIPTIONAL REGULATOR"/>
    <property type="match status" value="1"/>
</dbReference>
<dbReference type="InterPro" id="IPR009057">
    <property type="entry name" value="Homeodomain-like_sf"/>
</dbReference>
<name>A0ABV6MJN8_9PSEU</name>